<name>A0A5C6S3L9_9RHOB</name>
<accession>A0A5C6S3L9</accession>
<dbReference type="AlphaFoldDB" id="A0A5C6S3L9"/>
<evidence type="ECO:0000313" key="2">
    <source>
        <dbReference type="Proteomes" id="UP000321562"/>
    </source>
</evidence>
<organism evidence="1 2">
    <name type="scientific">Paracoccus aurantiacus</name>
    <dbReference type="NCBI Taxonomy" id="2599412"/>
    <lineage>
        <taxon>Bacteria</taxon>
        <taxon>Pseudomonadati</taxon>
        <taxon>Pseudomonadota</taxon>
        <taxon>Alphaproteobacteria</taxon>
        <taxon>Rhodobacterales</taxon>
        <taxon>Paracoccaceae</taxon>
        <taxon>Paracoccus</taxon>
    </lineage>
</organism>
<reference evidence="1 2" key="1">
    <citation type="submission" date="2019-08" db="EMBL/GenBank/DDBJ databases">
        <authorList>
            <person name="Ye J."/>
        </authorList>
    </citation>
    <scope>NUCLEOTIDE SEQUENCE [LARGE SCALE GENOMIC DNA]</scope>
    <source>
        <strain evidence="1 2">TK008</strain>
    </source>
</reference>
<evidence type="ECO:0000313" key="1">
    <source>
        <dbReference type="EMBL" id="TXB69089.1"/>
    </source>
</evidence>
<gene>
    <name evidence="1" type="ORF">FQV27_08940</name>
</gene>
<protein>
    <submittedName>
        <fullName evidence="1">Uncharacterized protein</fullName>
    </submittedName>
</protein>
<comment type="caution">
    <text evidence="1">The sequence shown here is derived from an EMBL/GenBank/DDBJ whole genome shotgun (WGS) entry which is preliminary data.</text>
</comment>
<dbReference type="Proteomes" id="UP000321562">
    <property type="component" value="Unassembled WGS sequence"/>
</dbReference>
<keyword evidence="2" id="KW-1185">Reference proteome</keyword>
<proteinExistence type="predicted"/>
<sequence length="166" mass="17565">MRNHFQRIAALSAVLLISPVIALSRDLEHLNGQILTSHGLCAVVAQKGNADIGADRDGMVLIGTGETAAFYPLGYPGICQIDGVLNPNMYGRGNDLPTAMVTVSCIDDTAVPVLGILALEYWPARTPDAARLVVSLVANEELEYLAGEYQGCTGAEGDILQQHFAG</sequence>
<dbReference type="RefSeq" id="WP_147097683.1">
    <property type="nucleotide sequence ID" value="NZ_JBHUFH010000002.1"/>
</dbReference>
<dbReference type="EMBL" id="VOPL01000003">
    <property type="protein sequence ID" value="TXB69089.1"/>
    <property type="molecule type" value="Genomic_DNA"/>
</dbReference>